<dbReference type="Pfam" id="PF00145">
    <property type="entry name" value="DNA_methylase"/>
    <property type="match status" value="1"/>
</dbReference>
<keyword evidence="2 6" id="KW-0489">Methyltransferase</keyword>
<dbReference type="SUPFAM" id="SSF53335">
    <property type="entry name" value="S-adenosyl-L-methionine-dependent methyltransferases"/>
    <property type="match status" value="1"/>
</dbReference>
<dbReference type="Gene3D" id="3.40.50.150">
    <property type="entry name" value="Vaccinia Virus protein VP39"/>
    <property type="match status" value="1"/>
</dbReference>
<dbReference type="EC" id="2.1.1.37" evidence="1"/>
<keyword evidence="3 6" id="KW-0808">Transferase</keyword>
<evidence type="ECO:0000256" key="3">
    <source>
        <dbReference type="ARBA" id="ARBA00022679"/>
    </source>
</evidence>
<dbReference type="Gene3D" id="3.90.120.10">
    <property type="entry name" value="DNA Methylase, subunit A, domain 2"/>
    <property type="match status" value="1"/>
</dbReference>
<evidence type="ECO:0000313" key="7">
    <source>
        <dbReference type="EMBL" id="KXT86718.1"/>
    </source>
</evidence>
<reference evidence="7 8" key="1">
    <citation type="submission" date="2016-01" db="EMBL/GenBank/DDBJ databases">
        <title>Highly variable Streptococcus oralis are common among viridans streptococci isolated from primates.</title>
        <authorList>
            <person name="Denapaite D."/>
            <person name="Rieger M."/>
            <person name="Koendgen S."/>
            <person name="Brueckner R."/>
            <person name="Ochigava I."/>
            <person name="Kappeler P."/>
            <person name="Maetz-Rensing K."/>
            <person name="Leendertz F."/>
            <person name="Hakenbeck R."/>
        </authorList>
    </citation>
    <scope>NUCLEOTIDE SEQUENCE [LARGE SCALE GENOMIC DNA]</scope>
    <source>
        <strain evidence="7 8">DD16</strain>
    </source>
</reference>
<name>A0A139PDN3_STROR</name>
<organism evidence="7 8">
    <name type="scientific">Streptococcus oralis</name>
    <dbReference type="NCBI Taxonomy" id="1303"/>
    <lineage>
        <taxon>Bacteria</taxon>
        <taxon>Bacillati</taxon>
        <taxon>Bacillota</taxon>
        <taxon>Bacilli</taxon>
        <taxon>Lactobacillales</taxon>
        <taxon>Streptococcaceae</taxon>
        <taxon>Streptococcus</taxon>
    </lineage>
</organism>
<dbReference type="InterPro" id="IPR031303">
    <property type="entry name" value="C5_meth_CS"/>
</dbReference>
<dbReference type="GO" id="GO:0003677">
    <property type="term" value="F:DNA binding"/>
    <property type="evidence" value="ECO:0007669"/>
    <property type="project" value="TreeGrafter"/>
</dbReference>
<comment type="caution">
    <text evidence="7">The sequence shown here is derived from an EMBL/GenBank/DDBJ whole genome shotgun (WGS) entry which is preliminary data.</text>
</comment>
<evidence type="ECO:0000256" key="4">
    <source>
        <dbReference type="ARBA" id="ARBA00022691"/>
    </source>
</evidence>
<dbReference type="PATRIC" id="fig|1303.79.peg.1126"/>
<proteinExistence type="inferred from homology"/>
<gene>
    <name evidence="7" type="ORF">SORDD16_00954</name>
</gene>
<dbReference type="GO" id="GO:0032259">
    <property type="term" value="P:methylation"/>
    <property type="evidence" value="ECO:0007669"/>
    <property type="project" value="UniProtKB-KW"/>
</dbReference>
<dbReference type="GO" id="GO:0003886">
    <property type="term" value="F:DNA (cytosine-5-)-methyltransferase activity"/>
    <property type="evidence" value="ECO:0007669"/>
    <property type="project" value="UniProtKB-EC"/>
</dbReference>
<dbReference type="PROSITE" id="PS51679">
    <property type="entry name" value="SAM_MT_C5"/>
    <property type="match status" value="1"/>
</dbReference>
<evidence type="ECO:0000256" key="5">
    <source>
        <dbReference type="ARBA" id="ARBA00022747"/>
    </source>
</evidence>
<comment type="caution">
    <text evidence="6">Lacks conserved residue(s) required for the propagation of feature annotation.</text>
</comment>
<comment type="similarity">
    <text evidence="6">Belongs to the class I-like SAM-binding methyltransferase superfamily. C5-methyltransferase family.</text>
</comment>
<evidence type="ECO:0000313" key="8">
    <source>
        <dbReference type="Proteomes" id="UP000072653"/>
    </source>
</evidence>
<dbReference type="PANTHER" id="PTHR10629:SF52">
    <property type="entry name" value="DNA (CYTOSINE-5)-METHYLTRANSFERASE 1"/>
    <property type="match status" value="1"/>
</dbReference>
<protein>
    <recommendedName>
        <fullName evidence="1">DNA (cytosine-5-)-methyltransferase</fullName>
        <ecNumber evidence="1">2.1.1.37</ecNumber>
    </recommendedName>
</protein>
<sequence>MKALQEELGYSVFYEILDAQRFGLPQRRERIIIVGFRPDLEVHDFKFPKGTDKKVPVGSILEDNPTGYKISKHLQDTYLFKKDDGKPQIIDKTSEIQVNTLVASYHKIQRLTGTFVKGGETGLRLYSELECKRLMGFPDDFKVPVSRTQMYRQFGNSVAVPVIKAVADKMKVYL</sequence>
<dbReference type="InterPro" id="IPR029063">
    <property type="entry name" value="SAM-dependent_MTases_sf"/>
</dbReference>
<evidence type="ECO:0000256" key="2">
    <source>
        <dbReference type="ARBA" id="ARBA00022603"/>
    </source>
</evidence>
<dbReference type="GO" id="GO:0044027">
    <property type="term" value="P:negative regulation of gene expression via chromosomal CpG island methylation"/>
    <property type="evidence" value="ECO:0007669"/>
    <property type="project" value="TreeGrafter"/>
</dbReference>
<dbReference type="EMBL" id="LQOB01000170">
    <property type="protein sequence ID" value="KXT86718.1"/>
    <property type="molecule type" value="Genomic_DNA"/>
</dbReference>
<dbReference type="InterPro" id="IPR050390">
    <property type="entry name" value="C5-Methyltransferase"/>
</dbReference>
<dbReference type="GO" id="GO:0009307">
    <property type="term" value="P:DNA restriction-modification system"/>
    <property type="evidence" value="ECO:0007669"/>
    <property type="project" value="UniProtKB-KW"/>
</dbReference>
<dbReference type="PROSITE" id="PS00095">
    <property type="entry name" value="C5_MTASE_2"/>
    <property type="match status" value="1"/>
</dbReference>
<accession>A0A139PDN3</accession>
<evidence type="ECO:0000256" key="1">
    <source>
        <dbReference type="ARBA" id="ARBA00011975"/>
    </source>
</evidence>
<keyword evidence="4 6" id="KW-0949">S-adenosyl-L-methionine</keyword>
<dbReference type="Proteomes" id="UP000072653">
    <property type="component" value="Unassembled WGS sequence"/>
</dbReference>
<dbReference type="PANTHER" id="PTHR10629">
    <property type="entry name" value="CYTOSINE-SPECIFIC METHYLTRANSFERASE"/>
    <property type="match status" value="1"/>
</dbReference>
<evidence type="ECO:0000256" key="6">
    <source>
        <dbReference type="PROSITE-ProRule" id="PRU01016"/>
    </source>
</evidence>
<dbReference type="InterPro" id="IPR001525">
    <property type="entry name" value="C5_MeTfrase"/>
</dbReference>
<dbReference type="AlphaFoldDB" id="A0A139PDN3"/>
<keyword evidence="5" id="KW-0680">Restriction system</keyword>